<evidence type="ECO:0000313" key="3">
    <source>
        <dbReference type="Proteomes" id="UP001142393"/>
    </source>
</evidence>
<keyword evidence="3" id="KW-1185">Reference proteome</keyword>
<keyword evidence="1" id="KW-0732">Signal</keyword>
<evidence type="ECO:0008006" key="4">
    <source>
        <dbReference type="Google" id="ProtNLM"/>
    </source>
</evidence>
<reference evidence="2 3" key="1">
    <citation type="journal article" date="2023" name="Proc. Natl. Acad. Sci. U.S.A.">
        <title>A global phylogenomic analysis of the shiitake genus Lentinula.</title>
        <authorList>
            <person name="Sierra-Patev S."/>
            <person name="Min B."/>
            <person name="Naranjo-Ortiz M."/>
            <person name="Looney B."/>
            <person name="Konkel Z."/>
            <person name="Slot J.C."/>
            <person name="Sakamoto Y."/>
            <person name="Steenwyk J.L."/>
            <person name="Rokas A."/>
            <person name="Carro J."/>
            <person name="Camarero S."/>
            <person name="Ferreira P."/>
            <person name="Molpeceres G."/>
            <person name="Ruiz-Duenas F.J."/>
            <person name="Serrano A."/>
            <person name="Henrissat B."/>
            <person name="Drula E."/>
            <person name="Hughes K.W."/>
            <person name="Mata J.L."/>
            <person name="Ishikawa N.K."/>
            <person name="Vargas-Isla R."/>
            <person name="Ushijima S."/>
            <person name="Smith C.A."/>
            <person name="Donoghue J."/>
            <person name="Ahrendt S."/>
            <person name="Andreopoulos W."/>
            <person name="He G."/>
            <person name="LaButti K."/>
            <person name="Lipzen A."/>
            <person name="Ng V."/>
            <person name="Riley R."/>
            <person name="Sandor L."/>
            <person name="Barry K."/>
            <person name="Martinez A.T."/>
            <person name="Xiao Y."/>
            <person name="Gibbons J.G."/>
            <person name="Terashima K."/>
            <person name="Grigoriev I.V."/>
            <person name="Hibbett D."/>
        </authorList>
    </citation>
    <scope>NUCLEOTIDE SEQUENCE [LARGE SCALE GENOMIC DNA]</scope>
    <source>
        <strain evidence="2 3">TFB7810</strain>
    </source>
</reference>
<sequence>MGLWVLHILFPSPNLLLLIAPPVGTQELASTVFWQRVILSAPCHILMTPSLTLLVGDHRHHNCSSGPYVCFCTCDT</sequence>
<name>A0A9W8P0E7_9AGAR</name>
<feature type="chain" id="PRO_5040982954" description="Secreted protein" evidence="1">
    <location>
        <begin position="26"/>
        <end position="76"/>
    </location>
</feature>
<gene>
    <name evidence="2" type="ORF">DFH05DRAFT_1176046</name>
</gene>
<dbReference type="Proteomes" id="UP001142393">
    <property type="component" value="Unassembled WGS sequence"/>
</dbReference>
<dbReference type="AlphaFoldDB" id="A0A9W8P0E7"/>
<evidence type="ECO:0000256" key="1">
    <source>
        <dbReference type="SAM" id="SignalP"/>
    </source>
</evidence>
<accession>A0A9W8P0E7</accession>
<evidence type="ECO:0000313" key="2">
    <source>
        <dbReference type="EMBL" id="KAJ3744339.1"/>
    </source>
</evidence>
<comment type="caution">
    <text evidence="2">The sequence shown here is derived from an EMBL/GenBank/DDBJ whole genome shotgun (WGS) entry which is preliminary data.</text>
</comment>
<proteinExistence type="predicted"/>
<protein>
    <recommendedName>
        <fullName evidence="4">Secreted protein</fullName>
    </recommendedName>
</protein>
<feature type="signal peptide" evidence="1">
    <location>
        <begin position="1"/>
        <end position="25"/>
    </location>
</feature>
<organism evidence="2 3">
    <name type="scientific">Lentinula detonsa</name>
    <dbReference type="NCBI Taxonomy" id="2804962"/>
    <lineage>
        <taxon>Eukaryota</taxon>
        <taxon>Fungi</taxon>
        <taxon>Dikarya</taxon>
        <taxon>Basidiomycota</taxon>
        <taxon>Agaricomycotina</taxon>
        <taxon>Agaricomycetes</taxon>
        <taxon>Agaricomycetidae</taxon>
        <taxon>Agaricales</taxon>
        <taxon>Marasmiineae</taxon>
        <taxon>Omphalotaceae</taxon>
        <taxon>Lentinula</taxon>
    </lineage>
</organism>
<dbReference type="EMBL" id="JANVFU010000007">
    <property type="protein sequence ID" value="KAJ3744339.1"/>
    <property type="molecule type" value="Genomic_DNA"/>
</dbReference>